<dbReference type="STRING" id="1365950.SAMN05428963_104247"/>
<protein>
    <submittedName>
        <fullName evidence="3">Zinc protease</fullName>
    </submittedName>
</protein>
<dbReference type="InterPro" id="IPR011249">
    <property type="entry name" value="Metalloenz_LuxS/M16"/>
</dbReference>
<dbReference type="GO" id="GO:0008233">
    <property type="term" value="F:peptidase activity"/>
    <property type="evidence" value="ECO:0007669"/>
    <property type="project" value="UniProtKB-KW"/>
</dbReference>
<dbReference type="Proteomes" id="UP000190135">
    <property type="component" value="Unassembled WGS sequence"/>
</dbReference>
<dbReference type="PANTHER" id="PTHR11851:SF224">
    <property type="entry name" value="PROCESSING PROTEASE"/>
    <property type="match status" value="1"/>
</dbReference>
<dbReference type="AlphaFoldDB" id="A0A1T4PYF4"/>
<evidence type="ECO:0000313" key="4">
    <source>
        <dbReference type="Proteomes" id="UP000190135"/>
    </source>
</evidence>
<keyword evidence="3" id="KW-0645">Protease</keyword>
<dbReference type="EMBL" id="FUXL01000004">
    <property type="protein sequence ID" value="SJZ96574.1"/>
    <property type="molecule type" value="Genomic_DNA"/>
</dbReference>
<dbReference type="InterPro" id="IPR007863">
    <property type="entry name" value="Peptidase_M16_C"/>
</dbReference>
<evidence type="ECO:0000256" key="1">
    <source>
        <dbReference type="SAM" id="SignalP"/>
    </source>
</evidence>
<keyword evidence="4" id="KW-1185">Reference proteome</keyword>
<proteinExistence type="predicted"/>
<dbReference type="RefSeq" id="WP_078707769.1">
    <property type="nucleotide sequence ID" value="NZ_FUXL01000004.1"/>
</dbReference>
<dbReference type="PANTHER" id="PTHR11851">
    <property type="entry name" value="METALLOPROTEASE"/>
    <property type="match status" value="1"/>
</dbReference>
<sequence length="443" mass="47279">MTMSFRPLARSLAVLSFTFGLGFLALEPAEAVEIQEVTSPGGIKAYLVEDYTNPLIAMKFAFKGAGTTLDADGKGGTGNLLSGLLDEGAGDIKSAEFQSKLDELGVSLSFDASYDAFTGSFRTLVESQDEAFHLLSLALNQPRFDDEPIQRIRGQIATGIIADENDPQEKAGRAFRETVYAGHPYAKPVEGTVDTLGAVTRDDLETYRKRGFAKDNLYVGVVGAIDAKTLGAKLDEVFGPLAEKADLPKVPDVSPILGKSVDVPLAVPQTNLQFALPGLKRNDKDFFAAYLVNQVLGGGPFTSRLYQEVREKRGLAYGVSSWLSSSDHSAMLGIATATRAEAADESEKIIKDEVAKMAKDGPTAEELAKAKDYVKGAYAVNNLDSSLSIASTLVGIQLDDLGIDYIDRRGALIDAVTLDDAKRVANKLLSAKPTVVVVGPSKS</sequence>
<dbReference type="SUPFAM" id="SSF63411">
    <property type="entry name" value="LuxS/MPP-like metallohydrolase"/>
    <property type="match status" value="2"/>
</dbReference>
<dbReference type="OrthoDB" id="9811314at2"/>
<feature type="signal peptide" evidence="1">
    <location>
        <begin position="1"/>
        <end position="25"/>
    </location>
</feature>
<organism evidence="3 4">
    <name type="scientific">Consotaella salsifontis</name>
    <dbReference type="NCBI Taxonomy" id="1365950"/>
    <lineage>
        <taxon>Bacteria</taxon>
        <taxon>Pseudomonadati</taxon>
        <taxon>Pseudomonadota</taxon>
        <taxon>Alphaproteobacteria</taxon>
        <taxon>Hyphomicrobiales</taxon>
        <taxon>Aurantimonadaceae</taxon>
        <taxon>Consotaella</taxon>
    </lineage>
</organism>
<name>A0A1T4PYF4_9HYPH</name>
<reference evidence="3 4" key="1">
    <citation type="submission" date="2017-02" db="EMBL/GenBank/DDBJ databases">
        <authorList>
            <person name="Peterson S.W."/>
        </authorList>
    </citation>
    <scope>NUCLEOTIDE SEQUENCE [LARGE SCALE GENOMIC DNA]</scope>
    <source>
        <strain evidence="3 4">USBA 369</strain>
    </source>
</reference>
<keyword evidence="3" id="KW-0378">Hydrolase</keyword>
<feature type="chain" id="PRO_5012752533" evidence="1">
    <location>
        <begin position="26"/>
        <end position="443"/>
    </location>
</feature>
<dbReference type="GO" id="GO:0006508">
    <property type="term" value="P:proteolysis"/>
    <property type="evidence" value="ECO:0007669"/>
    <property type="project" value="UniProtKB-KW"/>
</dbReference>
<gene>
    <name evidence="3" type="ORF">SAMN05428963_104247</name>
</gene>
<evidence type="ECO:0000313" key="3">
    <source>
        <dbReference type="EMBL" id="SJZ96574.1"/>
    </source>
</evidence>
<accession>A0A1T4PYF4</accession>
<dbReference type="GO" id="GO:0046872">
    <property type="term" value="F:metal ion binding"/>
    <property type="evidence" value="ECO:0007669"/>
    <property type="project" value="InterPro"/>
</dbReference>
<dbReference type="Pfam" id="PF05193">
    <property type="entry name" value="Peptidase_M16_C"/>
    <property type="match status" value="1"/>
</dbReference>
<dbReference type="Gene3D" id="3.30.830.10">
    <property type="entry name" value="Metalloenzyme, LuxS/M16 peptidase-like"/>
    <property type="match status" value="2"/>
</dbReference>
<evidence type="ECO:0000259" key="2">
    <source>
        <dbReference type="Pfam" id="PF05193"/>
    </source>
</evidence>
<feature type="domain" description="Peptidase M16 C-terminal" evidence="2">
    <location>
        <begin position="199"/>
        <end position="372"/>
    </location>
</feature>
<dbReference type="InterPro" id="IPR050361">
    <property type="entry name" value="MPP/UQCRC_Complex"/>
</dbReference>
<keyword evidence="1" id="KW-0732">Signal</keyword>